<comment type="caution">
    <text evidence="3">The sequence shown here is derived from an EMBL/GenBank/DDBJ whole genome shotgun (WGS) entry which is preliminary data.</text>
</comment>
<name>A0ABV7VID5_9PROT</name>
<dbReference type="PANTHER" id="PTHR11644:SF2">
    <property type="entry name" value="CYTIDINE DEAMINASE"/>
    <property type="match status" value="1"/>
</dbReference>
<dbReference type="InterPro" id="IPR002125">
    <property type="entry name" value="CMP_dCMP_dom"/>
</dbReference>
<dbReference type="CDD" id="cd01283">
    <property type="entry name" value="cytidine_deaminase"/>
    <property type="match status" value="1"/>
</dbReference>
<evidence type="ECO:0000313" key="3">
    <source>
        <dbReference type="EMBL" id="MFC3677268.1"/>
    </source>
</evidence>
<dbReference type="SUPFAM" id="SSF53927">
    <property type="entry name" value="Cytidine deaminase-like"/>
    <property type="match status" value="1"/>
</dbReference>
<protein>
    <submittedName>
        <fullName evidence="3">Cytidine deaminase</fullName>
        <ecNumber evidence="3">3.5.4.5</ecNumber>
    </submittedName>
</protein>
<dbReference type="EC" id="3.5.4.5" evidence="3"/>
<sequence>MNAAPLSPDDLALIEAASALIRKRYAVGRHHIAAALRTRSGRIFTGLHLDTYVGRASVCAEAVAVGQAMADGAGPDDPVTAIVSVRHPRPTEEHQDIQVVAPCGICREMIRDFAPDARVILNEQGQLAAYSPAELLPLKYHRLK</sequence>
<keyword evidence="4" id="KW-1185">Reference proteome</keyword>
<accession>A0ABV7VID5</accession>
<dbReference type="Gene3D" id="3.40.140.10">
    <property type="entry name" value="Cytidine Deaminase, domain 2"/>
    <property type="match status" value="1"/>
</dbReference>
<dbReference type="PROSITE" id="PS51747">
    <property type="entry name" value="CYT_DCMP_DEAMINASES_2"/>
    <property type="match status" value="1"/>
</dbReference>
<dbReference type="InterPro" id="IPR016193">
    <property type="entry name" value="Cytidine_deaminase-like"/>
</dbReference>
<organism evidence="3 4">
    <name type="scientific">Ferrovibrio xuzhouensis</name>
    <dbReference type="NCBI Taxonomy" id="1576914"/>
    <lineage>
        <taxon>Bacteria</taxon>
        <taxon>Pseudomonadati</taxon>
        <taxon>Pseudomonadota</taxon>
        <taxon>Alphaproteobacteria</taxon>
        <taxon>Rhodospirillales</taxon>
        <taxon>Rhodospirillaceae</taxon>
        <taxon>Ferrovibrio</taxon>
    </lineage>
</organism>
<dbReference type="NCBIfam" id="NF005314">
    <property type="entry name" value="PRK06848.1"/>
    <property type="match status" value="1"/>
</dbReference>
<evidence type="ECO:0000259" key="2">
    <source>
        <dbReference type="PROSITE" id="PS51747"/>
    </source>
</evidence>
<proteinExistence type="inferred from homology"/>
<dbReference type="RefSeq" id="WP_379728808.1">
    <property type="nucleotide sequence ID" value="NZ_JBHRYJ010000004.1"/>
</dbReference>
<dbReference type="PANTHER" id="PTHR11644">
    <property type="entry name" value="CYTIDINE DEAMINASE"/>
    <property type="match status" value="1"/>
</dbReference>
<feature type="domain" description="CMP/dCMP-type deaminase" evidence="2">
    <location>
        <begin position="8"/>
        <end position="143"/>
    </location>
</feature>
<dbReference type="Proteomes" id="UP001595711">
    <property type="component" value="Unassembled WGS sequence"/>
</dbReference>
<evidence type="ECO:0000256" key="1">
    <source>
        <dbReference type="ARBA" id="ARBA00006576"/>
    </source>
</evidence>
<dbReference type="InterPro" id="IPR050202">
    <property type="entry name" value="Cyt/Deoxycyt_deaminase"/>
</dbReference>
<reference evidence="4" key="1">
    <citation type="journal article" date="2019" name="Int. J. Syst. Evol. Microbiol.">
        <title>The Global Catalogue of Microorganisms (GCM) 10K type strain sequencing project: providing services to taxonomists for standard genome sequencing and annotation.</title>
        <authorList>
            <consortium name="The Broad Institute Genomics Platform"/>
            <consortium name="The Broad Institute Genome Sequencing Center for Infectious Disease"/>
            <person name="Wu L."/>
            <person name="Ma J."/>
        </authorList>
    </citation>
    <scope>NUCLEOTIDE SEQUENCE [LARGE SCALE GENOMIC DNA]</scope>
    <source>
        <strain evidence="4">KCTC 42182</strain>
    </source>
</reference>
<evidence type="ECO:0000313" key="4">
    <source>
        <dbReference type="Proteomes" id="UP001595711"/>
    </source>
</evidence>
<comment type="similarity">
    <text evidence="1">Belongs to the cytidine and deoxycytidylate deaminase family.</text>
</comment>
<dbReference type="EMBL" id="JBHRYJ010000004">
    <property type="protein sequence ID" value="MFC3677268.1"/>
    <property type="molecule type" value="Genomic_DNA"/>
</dbReference>
<dbReference type="GO" id="GO:0004126">
    <property type="term" value="F:cytidine deaminase activity"/>
    <property type="evidence" value="ECO:0007669"/>
    <property type="project" value="UniProtKB-EC"/>
</dbReference>
<dbReference type="Pfam" id="PF00383">
    <property type="entry name" value="dCMP_cyt_deam_1"/>
    <property type="match status" value="1"/>
</dbReference>
<gene>
    <name evidence="3" type="ORF">ACFOOQ_17060</name>
</gene>
<keyword evidence="3" id="KW-0378">Hydrolase</keyword>